<keyword evidence="1" id="KW-0812">Transmembrane</keyword>
<reference evidence="2" key="2">
    <citation type="submission" date="2025-08" db="UniProtKB">
        <authorList>
            <consortium name="Ensembl"/>
        </authorList>
    </citation>
    <scope>IDENTIFICATION</scope>
</reference>
<name>A0A673ATL8_9TELE</name>
<dbReference type="InParanoid" id="A0A673ATL8"/>
<reference evidence="2" key="1">
    <citation type="submission" date="2019-06" db="EMBL/GenBank/DDBJ databases">
        <authorList>
            <consortium name="Wellcome Sanger Institute Data Sharing"/>
        </authorList>
    </citation>
    <scope>NUCLEOTIDE SEQUENCE [LARGE SCALE GENOMIC DNA]</scope>
</reference>
<keyword evidence="1" id="KW-1133">Transmembrane helix</keyword>
<keyword evidence="3" id="KW-1185">Reference proteome</keyword>
<accession>A0A673ATL8</accession>
<organism evidence="2 3">
    <name type="scientific">Sphaeramia orbicularis</name>
    <name type="common">orbiculate cardinalfish</name>
    <dbReference type="NCBI Taxonomy" id="375764"/>
    <lineage>
        <taxon>Eukaryota</taxon>
        <taxon>Metazoa</taxon>
        <taxon>Chordata</taxon>
        <taxon>Craniata</taxon>
        <taxon>Vertebrata</taxon>
        <taxon>Euteleostomi</taxon>
        <taxon>Actinopterygii</taxon>
        <taxon>Neopterygii</taxon>
        <taxon>Teleostei</taxon>
        <taxon>Neoteleostei</taxon>
        <taxon>Acanthomorphata</taxon>
        <taxon>Gobiaria</taxon>
        <taxon>Kurtiformes</taxon>
        <taxon>Apogonoidei</taxon>
        <taxon>Apogonidae</taxon>
        <taxon>Apogoninae</taxon>
        <taxon>Sphaeramia</taxon>
    </lineage>
</organism>
<dbReference type="AlphaFoldDB" id="A0A673ATL8"/>
<proteinExistence type="predicted"/>
<sequence>MVPIVWYLVFGLYFWCLISPCKGWVCSYAEHNNKNSFSHSFILSFTHVHYTHTKYLLTGRILIKLHLLLLRHFCLFIFVQVIHIFVKV</sequence>
<evidence type="ECO:0000256" key="1">
    <source>
        <dbReference type="SAM" id="Phobius"/>
    </source>
</evidence>
<reference evidence="2" key="3">
    <citation type="submission" date="2025-09" db="UniProtKB">
        <authorList>
            <consortium name="Ensembl"/>
        </authorList>
    </citation>
    <scope>IDENTIFICATION</scope>
</reference>
<dbReference type="Proteomes" id="UP000472271">
    <property type="component" value="Chromosome 12"/>
</dbReference>
<dbReference type="Ensembl" id="ENSSORT00005032611.1">
    <property type="protein sequence ID" value="ENSSORP00005031728.1"/>
    <property type="gene ID" value="ENSSORG00005015100.1"/>
</dbReference>
<evidence type="ECO:0000313" key="3">
    <source>
        <dbReference type="Proteomes" id="UP000472271"/>
    </source>
</evidence>
<protein>
    <submittedName>
        <fullName evidence="2">Uncharacterized protein</fullName>
    </submittedName>
</protein>
<feature type="transmembrane region" description="Helical" evidence="1">
    <location>
        <begin position="68"/>
        <end position="86"/>
    </location>
</feature>
<keyword evidence="1" id="KW-0472">Membrane</keyword>
<feature type="transmembrane region" description="Helical" evidence="1">
    <location>
        <begin position="6"/>
        <end position="25"/>
    </location>
</feature>
<evidence type="ECO:0000313" key="2">
    <source>
        <dbReference type="Ensembl" id="ENSSORP00005031728.1"/>
    </source>
</evidence>